<evidence type="ECO:0000313" key="2">
    <source>
        <dbReference type="EMBL" id="EMF13393.1"/>
    </source>
</evidence>
<dbReference type="STRING" id="692275.M3CHY7"/>
<feature type="region of interest" description="Disordered" evidence="1">
    <location>
        <begin position="15"/>
        <end position="39"/>
    </location>
</feature>
<dbReference type="GeneID" id="27899647"/>
<dbReference type="PANTHER" id="PTHR38111">
    <property type="entry name" value="ZN(2)-C6 FUNGAL-TYPE DOMAIN-CONTAINING PROTEIN-RELATED"/>
    <property type="match status" value="1"/>
</dbReference>
<feature type="compositionally biased region" description="Low complexity" evidence="1">
    <location>
        <begin position="84"/>
        <end position="99"/>
    </location>
</feature>
<dbReference type="OrthoDB" id="5126878at2759"/>
<feature type="compositionally biased region" description="Low complexity" evidence="1">
    <location>
        <begin position="26"/>
        <end position="38"/>
    </location>
</feature>
<proteinExistence type="predicted"/>
<name>M3CHY7_SPHMS</name>
<dbReference type="OMA" id="WERINHE"/>
<dbReference type="InterPro" id="IPR053178">
    <property type="entry name" value="Osmoadaptation_assoc"/>
</dbReference>
<dbReference type="Proteomes" id="UP000016931">
    <property type="component" value="Unassembled WGS sequence"/>
</dbReference>
<accession>M3CHY7</accession>
<dbReference type="eggNOG" id="ENOG502RH67">
    <property type="taxonomic scope" value="Eukaryota"/>
</dbReference>
<reference evidence="2 3" key="1">
    <citation type="journal article" date="2012" name="PLoS Pathog.">
        <title>Diverse lifestyles and strategies of plant pathogenesis encoded in the genomes of eighteen Dothideomycetes fungi.</title>
        <authorList>
            <person name="Ohm R.A."/>
            <person name="Feau N."/>
            <person name="Henrissat B."/>
            <person name="Schoch C.L."/>
            <person name="Horwitz B.A."/>
            <person name="Barry K.W."/>
            <person name="Condon B.J."/>
            <person name="Copeland A.C."/>
            <person name="Dhillon B."/>
            <person name="Glaser F."/>
            <person name="Hesse C.N."/>
            <person name="Kosti I."/>
            <person name="LaButti K."/>
            <person name="Lindquist E.A."/>
            <person name="Lucas S."/>
            <person name="Salamov A.A."/>
            <person name="Bradshaw R.E."/>
            <person name="Ciuffetti L."/>
            <person name="Hamelin R.C."/>
            <person name="Kema G.H.J."/>
            <person name="Lawrence C."/>
            <person name="Scott J.A."/>
            <person name="Spatafora J.W."/>
            <person name="Turgeon B.G."/>
            <person name="de Wit P.J.G.M."/>
            <person name="Zhong S."/>
            <person name="Goodwin S.B."/>
            <person name="Grigoriev I.V."/>
        </authorList>
    </citation>
    <scope>NUCLEOTIDE SEQUENCE [LARGE SCALE GENOMIC DNA]</scope>
    <source>
        <strain evidence="2 3">SO2202</strain>
    </source>
</reference>
<protein>
    <submittedName>
        <fullName evidence="2">Uncharacterized protein</fullName>
    </submittedName>
</protein>
<gene>
    <name evidence="2" type="ORF">SEPMUDRAFT_132700</name>
</gene>
<dbReference type="HOGENOM" id="CLU_572624_0_0_1"/>
<dbReference type="EMBL" id="KB456263">
    <property type="protein sequence ID" value="EMF13393.1"/>
    <property type="molecule type" value="Genomic_DNA"/>
</dbReference>
<dbReference type="AlphaFoldDB" id="M3CHY7"/>
<keyword evidence="3" id="KW-1185">Reference proteome</keyword>
<evidence type="ECO:0000256" key="1">
    <source>
        <dbReference type="SAM" id="MobiDB-lite"/>
    </source>
</evidence>
<evidence type="ECO:0000313" key="3">
    <source>
        <dbReference type="Proteomes" id="UP000016931"/>
    </source>
</evidence>
<feature type="region of interest" description="Disordered" evidence="1">
    <location>
        <begin position="66"/>
        <end position="109"/>
    </location>
</feature>
<organism evidence="2 3">
    <name type="scientific">Sphaerulina musiva (strain SO2202)</name>
    <name type="common">Poplar stem canker fungus</name>
    <name type="synonym">Septoria musiva</name>
    <dbReference type="NCBI Taxonomy" id="692275"/>
    <lineage>
        <taxon>Eukaryota</taxon>
        <taxon>Fungi</taxon>
        <taxon>Dikarya</taxon>
        <taxon>Ascomycota</taxon>
        <taxon>Pezizomycotina</taxon>
        <taxon>Dothideomycetes</taxon>
        <taxon>Dothideomycetidae</taxon>
        <taxon>Mycosphaerellales</taxon>
        <taxon>Mycosphaerellaceae</taxon>
        <taxon>Sphaerulina</taxon>
    </lineage>
</organism>
<sequence>MANGYDSAPLLFLTTSDGAAPTGRNARAQSRASSAKQSNPAVAHYGTFNTFALAGKRKNVFEASSTTTTDLNDICRPPKKRRIAPSSSSSRSTRIVPTPCSGGSSRPTQPPAIYWERINHEKPPLCILGVHLSSACTSLPPHLDLENVLKVAAFHIRRKAAQLLDNRPDRTLDALRCRQWGAVSAKLASLGQSPYLDGAIACVVSKVQQVVSGAASEERVLVCYSDALHLLRAAVQDPAVHDRLDMLAASQLLAVYEMLDSPDSSSWSRHIAGVAAMAKLQGRQHRNSEITTEQAAPMFVEALLSEDDSYFESKQWKALLQILTIKQSLNPEATGETLSCFRALRTLFATCKVATRDELKWTVRFDMLAKAHELRAHLKNVVVRSEHRFLTRQQTSKGCDVLGLCLVSIMMLDRLILTLRQTTTWQGHNLEVDTQELCTQVIRHELNTAETFPAKDLLQAFQQQHDYPLLPLYDNLK</sequence>
<dbReference type="RefSeq" id="XP_016761514.1">
    <property type="nucleotide sequence ID" value="XM_016902510.1"/>
</dbReference>